<reference evidence="3 4" key="1">
    <citation type="journal article" date="2019" name="Nat. Med.">
        <title>A library of human gut bacterial isolates paired with longitudinal multiomics data enables mechanistic microbiome research.</title>
        <authorList>
            <person name="Poyet M."/>
            <person name="Groussin M."/>
            <person name="Gibbons S.M."/>
            <person name="Avila-Pacheco J."/>
            <person name="Jiang X."/>
            <person name="Kearney S.M."/>
            <person name="Perrotta A.R."/>
            <person name="Berdy B."/>
            <person name="Zhao S."/>
            <person name="Lieberman T.D."/>
            <person name="Swanson P.K."/>
            <person name="Smith M."/>
            <person name="Roesemann S."/>
            <person name="Alexander J.E."/>
            <person name="Rich S.A."/>
            <person name="Livny J."/>
            <person name="Vlamakis H."/>
            <person name="Clish C."/>
            <person name="Bullock K."/>
            <person name="Deik A."/>
            <person name="Scott J."/>
            <person name="Pierce K.A."/>
            <person name="Xavier R.J."/>
            <person name="Alm E.J."/>
        </authorList>
    </citation>
    <scope>NUCLEOTIDE SEQUENCE [LARGE SCALE GENOMIC DNA]</scope>
    <source>
        <strain evidence="3 4">BIOML-A2</strain>
    </source>
</reference>
<dbReference type="GeneID" id="43347805"/>
<comment type="caution">
    <text evidence="3">The sequence shown here is derived from an EMBL/GenBank/DDBJ whole genome shotgun (WGS) entry which is preliminary data.</text>
</comment>
<organism evidence="3 4">
    <name type="scientific">Parasutterella excrementihominis</name>
    <dbReference type="NCBI Taxonomy" id="487175"/>
    <lineage>
        <taxon>Bacteria</taxon>
        <taxon>Pseudomonadati</taxon>
        <taxon>Pseudomonadota</taxon>
        <taxon>Betaproteobacteria</taxon>
        <taxon>Burkholderiales</taxon>
        <taxon>Sutterellaceae</taxon>
        <taxon>Parasutterella</taxon>
    </lineage>
</organism>
<dbReference type="NCBIfam" id="TIGR02607">
    <property type="entry name" value="antidote_HigA"/>
    <property type="match status" value="1"/>
</dbReference>
<proteinExistence type="predicted"/>
<dbReference type="SUPFAM" id="SSF47413">
    <property type="entry name" value="lambda repressor-like DNA-binding domains"/>
    <property type="match status" value="1"/>
</dbReference>
<feature type="domain" description="HTH cro/C1-type" evidence="2">
    <location>
        <begin position="21"/>
        <end position="68"/>
    </location>
</feature>
<keyword evidence="1" id="KW-0238">DNA-binding</keyword>
<dbReference type="PANTHER" id="PTHR36924">
    <property type="entry name" value="ANTITOXIN HIGA-1"/>
    <property type="match status" value="1"/>
</dbReference>
<dbReference type="InterPro" id="IPR010982">
    <property type="entry name" value="Lambda_DNA-bd_dom_sf"/>
</dbReference>
<dbReference type="PROSITE" id="PS50943">
    <property type="entry name" value="HTH_CROC1"/>
    <property type="match status" value="1"/>
</dbReference>
<evidence type="ECO:0000313" key="3">
    <source>
        <dbReference type="EMBL" id="MTU42099.1"/>
    </source>
</evidence>
<protein>
    <submittedName>
        <fullName evidence="3">HigA family addiction module antidote protein</fullName>
    </submittedName>
</protein>
<dbReference type="InterPro" id="IPR001387">
    <property type="entry name" value="Cro/C1-type_HTH"/>
</dbReference>
<dbReference type="CDD" id="cd00093">
    <property type="entry name" value="HTH_XRE"/>
    <property type="match status" value="1"/>
</dbReference>
<dbReference type="SMART" id="SM00530">
    <property type="entry name" value="HTH_XRE"/>
    <property type="match status" value="1"/>
</dbReference>
<dbReference type="Gene3D" id="1.10.260.40">
    <property type="entry name" value="lambda repressor-like DNA-binding domains"/>
    <property type="match status" value="1"/>
</dbReference>
<dbReference type="InterPro" id="IPR013430">
    <property type="entry name" value="Toxin_antidote_HigA"/>
</dbReference>
<dbReference type="GO" id="GO:0003677">
    <property type="term" value="F:DNA binding"/>
    <property type="evidence" value="ECO:0007669"/>
    <property type="project" value="UniProtKB-KW"/>
</dbReference>
<dbReference type="Proteomes" id="UP000462362">
    <property type="component" value="Unassembled WGS sequence"/>
</dbReference>
<evidence type="ECO:0000256" key="1">
    <source>
        <dbReference type="ARBA" id="ARBA00023125"/>
    </source>
</evidence>
<dbReference type="Pfam" id="PF01381">
    <property type="entry name" value="HTH_3"/>
    <property type="match status" value="1"/>
</dbReference>
<evidence type="ECO:0000313" key="4">
    <source>
        <dbReference type="Proteomes" id="UP000462362"/>
    </source>
</evidence>
<dbReference type="PANTHER" id="PTHR36924:SF1">
    <property type="entry name" value="ANTITOXIN HIGA-1"/>
    <property type="match status" value="1"/>
</dbReference>
<gene>
    <name evidence="3" type="ORF">GMD42_00350</name>
</gene>
<name>A0A6I3RX46_9BURK</name>
<dbReference type="AlphaFoldDB" id="A0A6I3RX46"/>
<dbReference type="EMBL" id="WNCL01000001">
    <property type="protein sequence ID" value="MTU42099.1"/>
    <property type="molecule type" value="Genomic_DNA"/>
</dbReference>
<accession>A0A6I3RX46</accession>
<sequence length="99" mass="11394">MKNLEALHPGMVLKTMFLEPLKLSVYRVAKDIHVPQTRLSQIIAGERAITPDTALRLSKYFGLEEIFWLELQAVYDLAKQKALMKEELDAIQPFQPKNL</sequence>
<dbReference type="RefSeq" id="WP_008863400.1">
    <property type="nucleotide sequence ID" value="NZ_CAJUON010000006.1"/>
</dbReference>
<evidence type="ECO:0000259" key="2">
    <source>
        <dbReference type="PROSITE" id="PS50943"/>
    </source>
</evidence>